<feature type="region of interest" description="Disordered" evidence="1">
    <location>
        <begin position="44"/>
        <end position="65"/>
    </location>
</feature>
<evidence type="ECO:0000259" key="2">
    <source>
        <dbReference type="Pfam" id="PF09350"/>
    </source>
</evidence>
<evidence type="ECO:0000256" key="1">
    <source>
        <dbReference type="SAM" id="MobiDB-lite"/>
    </source>
</evidence>
<reference evidence="3" key="1">
    <citation type="submission" date="2020-11" db="EMBL/GenBank/DDBJ databases">
        <authorList>
            <consortium name="DOE Joint Genome Institute"/>
            <person name="Ahrendt S."/>
            <person name="Riley R."/>
            <person name="Andreopoulos W."/>
            <person name="Labutti K."/>
            <person name="Pangilinan J."/>
            <person name="Ruiz-Duenas F.J."/>
            <person name="Barrasa J.M."/>
            <person name="Sanchez-Garcia M."/>
            <person name="Camarero S."/>
            <person name="Miyauchi S."/>
            <person name="Serrano A."/>
            <person name="Linde D."/>
            <person name="Babiker R."/>
            <person name="Drula E."/>
            <person name="Ayuso-Fernandez I."/>
            <person name="Pacheco R."/>
            <person name="Padilla G."/>
            <person name="Ferreira P."/>
            <person name="Barriuso J."/>
            <person name="Kellner H."/>
            <person name="Castanera R."/>
            <person name="Alfaro M."/>
            <person name="Ramirez L."/>
            <person name="Pisabarro A.G."/>
            <person name="Kuo A."/>
            <person name="Tritt A."/>
            <person name="Lipzen A."/>
            <person name="He G."/>
            <person name="Yan M."/>
            <person name="Ng V."/>
            <person name="Cullen D."/>
            <person name="Martin F."/>
            <person name="Rosso M.-N."/>
            <person name="Henrissat B."/>
            <person name="Hibbett D."/>
            <person name="Martinez A.T."/>
            <person name="Grigoriev I.V."/>
        </authorList>
    </citation>
    <scope>NUCLEOTIDE SEQUENCE</scope>
    <source>
        <strain evidence="3">CBS 247.69</strain>
    </source>
</reference>
<proteinExistence type="predicted"/>
<dbReference type="OrthoDB" id="547796at2759"/>
<name>A0A9P6CEK2_9AGAR</name>
<protein>
    <recommendedName>
        <fullName evidence="2">DnaJ homologue subfamily C member 28 conserved domain-containing protein</fullName>
    </recommendedName>
</protein>
<organism evidence="3 4">
    <name type="scientific">Collybia nuda</name>
    <dbReference type="NCBI Taxonomy" id="64659"/>
    <lineage>
        <taxon>Eukaryota</taxon>
        <taxon>Fungi</taxon>
        <taxon>Dikarya</taxon>
        <taxon>Basidiomycota</taxon>
        <taxon>Agaricomycotina</taxon>
        <taxon>Agaricomycetes</taxon>
        <taxon>Agaricomycetidae</taxon>
        <taxon>Agaricales</taxon>
        <taxon>Tricholomatineae</taxon>
        <taxon>Clitocybaceae</taxon>
        <taxon>Collybia</taxon>
    </lineage>
</organism>
<evidence type="ECO:0000313" key="3">
    <source>
        <dbReference type="EMBL" id="KAF9463071.1"/>
    </source>
</evidence>
<dbReference type="Pfam" id="PF09350">
    <property type="entry name" value="DJC28_CD"/>
    <property type="match status" value="1"/>
</dbReference>
<dbReference type="AlphaFoldDB" id="A0A9P6CEK2"/>
<accession>A0A9P6CEK2</accession>
<dbReference type="PANTHER" id="PTHR39394">
    <property type="entry name" value="YALI0E31793P"/>
    <property type="match status" value="1"/>
</dbReference>
<feature type="region of interest" description="Disordered" evidence="1">
    <location>
        <begin position="419"/>
        <end position="439"/>
    </location>
</feature>
<feature type="compositionally biased region" description="Gly residues" evidence="1">
    <location>
        <begin position="430"/>
        <end position="439"/>
    </location>
</feature>
<dbReference type="EMBL" id="MU150266">
    <property type="protein sequence ID" value="KAF9463071.1"/>
    <property type="molecule type" value="Genomic_DNA"/>
</dbReference>
<gene>
    <name evidence="3" type="ORF">BDZ94DRAFT_1259997</name>
</gene>
<feature type="domain" description="DnaJ homologue subfamily C member 28 conserved" evidence="2">
    <location>
        <begin position="240"/>
        <end position="310"/>
    </location>
</feature>
<dbReference type="PANTHER" id="PTHR39394:SF1">
    <property type="entry name" value="DNAJ HOMOLOGUE SUBFAMILY C MEMBER 28 CONSERVED DOMAIN-CONTAINING PROTEIN"/>
    <property type="match status" value="1"/>
</dbReference>
<comment type="caution">
    <text evidence="3">The sequence shown here is derived from an EMBL/GenBank/DDBJ whole genome shotgun (WGS) entry which is preliminary data.</text>
</comment>
<sequence length="466" mass="52730">MHRAACSPTLRLHYPFLNYLKVGVAVRHNHGGLKKPIQSASDKLFRDAAREEAEASSQPRPSTRIPYLENQHENWTGEESMQDAVLRMLVDKYKPLRSGSIQTAEQKLKLTPPSLSSPISSGIPSRFTVPSTGSWATEPLLPSSPNHRPWHTEFKAPSHATSSIKEAYIVPSTSANPIRPSKQLPIDDVARRKERETNKKTALVGRLTRAKESTLDYRLGIRGTTGRGPTPVTLKGWASLVEDRVEKARKAGLFNNVQGRGQPIRRNIEESNPFIAREEFLMNRIVQRNGAAPPWVEVQGELDTAIQTFRQILEQSWVRRAIRLFTTSNPPALLHTITLNNIKSLRDPAWEERERKYHDTAIEELNSLVRKYNALAPYSIRRPYYVRSVEIGRLYDGCAEDISRELADRAQDVRMSMKNDLNSTPHTGGSPSGRSGGTLGSTGDVWRLRDLLRHWLKRLVIKLRLR</sequence>
<feature type="compositionally biased region" description="Basic and acidic residues" evidence="1">
    <location>
        <begin position="44"/>
        <end position="53"/>
    </location>
</feature>
<evidence type="ECO:0000313" key="4">
    <source>
        <dbReference type="Proteomes" id="UP000807353"/>
    </source>
</evidence>
<keyword evidence="4" id="KW-1185">Reference proteome</keyword>
<dbReference type="InterPro" id="IPR018961">
    <property type="entry name" value="DnaJ_homolog_subfam-C_membr-28"/>
</dbReference>
<dbReference type="Proteomes" id="UP000807353">
    <property type="component" value="Unassembled WGS sequence"/>
</dbReference>